<sequence>MGRWTVEEWKAHMELDPPTPSGMKMHEIACNVDNWGLHDHDQSRDSKHKPLSCEPRANDDALPPVSCPPTWKSPTPLRESVLHRIFGVMCGRSSPVPITLDTADTYRLPASPLPRSPGNCHRQFTAGHGTPSKSRAKHRTCKLKSKSAKQVAATARVESHYTYGATSGALEILVSTHTTEVQSAHDVGRPRVFYPRSSSLQALAGPGAVASPPSRDKPQSPESQTLVEASTAKRSPRRAIRPLPVLPTL</sequence>
<dbReference type="OrthoDB" id="3070119at2759"/>
<evidence type="ECO:0000313" key="3">
    <source>
        <dbReference type="Proteomes" id="UP000636479"/>
    </source>
</evidence>
<keyword evidence="3" id="KW-1185">Reference proteome</keyword>
<dbReference type="RefSeq" id="XP_037213906.1">
    <property type="nucleotide sequence ID" value="XM_037369408.1"/>
</dbReference>
<accession>A0A8H6S1Y5</accession>
<name>A0A8H6S1Y5_9AGAR</name>
<proteinExistence type="predicted"/>
<reference evidence="2" key="1">
    <citation type="submission" date="2020-05" db="EMBL/GenBank/DDBJ databases">
        <title>Mycena genomes resolve the evolution of fungal bioluminescence.</title>
        <authorList>
            <person name="Tsai I.J."/>
        </authorList>
    </citation>
    <scope>NUCLEOTIDE SEQUENCE</scope>
    <source>
        <strain evidence="2">171206Taipei</strain>
    </source>
</reference>
<feature type="region of interest" description="Disordered" evidence="1">
    <location>
        <begin position="203"/>
        <end position="249"/>
    </location>
</feature>
<dbReference type="EMBL" id="JACAZF010000014">
    <property type="protein sequence ID" value="KAF7290546.1"/>
    <property type="molecule type" value="Genomic_DNA"/>
</dbReference>
<evidence type="ECO:0000313" key="2">
    <source>
        <dbReference type="EMBL" id="KAF7290546.1"/>
    </source>
</evidence>
<dbReference type="GeneID" id="59351924"/>
<protein>
    <submittedName>
        <fullName evidence="2">Uncharacterized protein</fullName>
    </submittedName>
</protein>
<comment type="caution">
    <text evidence="2">The sequence shown here is derived from an EMBL/GenBank/DDBJ whole genome shotgun (WGS) entry which is preliminary data.</text>
</comment>
<feature type="region of interest" description="Disordered" evidence="1">
    <location>
        <begin position="40"/>
        <end position="74"/>
    </location>
</feature>
<dbReference type="AlphaFoldDB" id="A0A8H6S1Y5"/>
<organism evidence="2 3">
    <name type="scientific">Mycena indigotica</name>
    <dbReference type="NCBI Taxonomy" id="2126181"/>
    <lineage>
        <taxon>Eukaryota</taxon>
        <taxon>Fungi</taxon>
        <taxon>Dikarya</taxon>
        <taxon>Basidiomycota</taxon>
        <taxon>Agaricomycotina</taxon>
        <taxon>Agaricomycetes</taxon>
        <taxon>Agaricomycetidae</taxon>
        <taxon>Agaricales</taxon>
        <taxon>Marasmiineae</taxon>
        <taxon>Mycenaceae</taxon>
        <taxon>Mycena</taxon>
    </lineage>
</organism>
<dbReference type="Proteomes" id="UP000636479">
    <property type="component" value="Unassembled WGS sequence"/>
</dbReference>
<gene>
    <name evidence="2" type="ORF">MIND_01294700</name>
</gene>
<evidence type="ECO:0000256" key="1">
    <source>
        <dbReference type="SAM" id="MobiDB-lite"/>
    </source>
</evidence>